<dbReference type="Proteomes" id="UP000305939">
    <property type="component" value="Unassembled WGS sequence"/>
</dbReference>
<keyword evidence="7" id="KW-0675">Receptor</keyword>
<dbReference type="SUPFAM" id="SSF56935">
    <property type="entry name" value="Porins"/>
    <property type="match status" value="1"/>
</dbReference>
<evidence type="ECO:0000313" key="8">
    <source>
        <dbReference type="Proteomes" id="UP000305939"/>
    </source>
</evidence>
<dbReference type="InterPro" id="IPR012910">
    <property type="entry name" value="Plug_dom"/>
</dbReference>
<sequence length="833" mass="94098">MRQWLRVAALLFVLLGCGIFSFGQEPGGDAQRRTTITGKVIDKENGQPLEFATLVLQSTEDPNNITGGITDAEGKFEVEAPAGRYNIRVEFISYKTYEVKDRMLRGRNDLGTISLSLDVSTLEAVEVTGERTTVEIKLDKKVYNVGKDLTNAGATISDALNNVPSVAVDVEGGISLRGNQNVRILINGRPSALAGFGSTDALQQLPADAIERIEVITSPSARYDAEGTAGILNIVLKRDKTLGFNGTFQANGGYPESFQATSNLNYRTKKFNFFNTIGYRYRNSPGRALNDNIYNPGSSNFDRITEERDWDRTSNGFNLNIGTEYFITEQTSVTASFFTRLSDGVDLTTNINDRFYADGSFDQSVSTEEENEEDRSYQTSLNFRHNFNEDGHNLTVDLQYSEDKEDVNTPIEERIFAPQDSLIRDDDVFEIQEQNDYLVQADYVLPIGENARFEAGYRGSFENSETDYLLQGLQLDPTLPDFGEVVVNFGLTNTFNFEQNINAFYTQYGNKFGKFSFLAGLRLENTRLIGSVDFNENEVDFPFDPNFDKNFLGLFPTANLTWEFGESENITLGYNRRINRPRSWQINPFPSQSSRTNIFQGNPSLNPAYANTFDLGYLKRWDKLTLTTSVYYQLETDSFEWITEETGEVTSDNIPILRRTPINLSSEERYGGEAAVLWNPSKWMRINTSANVFRFVKDGEYNGTDFGASNLSWFARMNAKVTLPGKIDWQTNAFYRGPSENAQSRTEGLFILNVAFAKDIFKDNATISFNVNDVFNSGVRRSVSETPRVTSTSETQWRVRQFQVGFVYRFNQTKRQQQRGRGNDYGDDDEGGF</sequence>
<dbReference type="InterPro" id="IPR036942">
    <property type="entry name" value="Beta-barrel_TonB_sf"/>
</dbReference>
<keyword evidence="2" id="KW-0472">Membrane</keyword>
<dbReference type="Pfam" id="PF14905">
    <property type="entry name" value="OMP_b-brl_3"/>
    <property type="match status" value="1"/>
</dbReference>
<evidence type="ECO:0000259" key="5">
    <source>
        <dbReference type="Pfam" id="PF07715"/>
    </source>
</evidence>
<dbReference type="Gene3D" id="2.40.170.20">
    <property type="entry name" value="TonB-dependent receptor, beta-barrel domain"/>
    <property type="match status" value="1"/>
</dbReference>
<dbReference type="InterPro" id="IPR008969">
    <property type="entry name" value="CarboxyPept-like_regulatory"/>
</dbReference>
<dbReference type="GO" id="GO:0009279">
    <property type="term" value="C:cell outer membrane"/>
    <property type="evidence" value="ECO:0007669"/>
    <property type="project" value="UniProtKB-SubCell"/>
</dbReference>
<name>A0A4S3M0U8_9FLAO</name>
<gene>
    <name evidence="7" type="ORF">E7Z59_09160</name>
</gene>
<dbReference type="Gene3D" id="2.60.40.1120">
    <property type="entry name" value="Carboxypeptidase-like, regulatory domain"/>
    <property type="match status" value="1"/>
</dbReference>
<dbReference type="InterPro" id="IPR037066">
    <property type="entry name" value="Plug_dom_sf"/>
</dbReference>
<organism evidence="7 8">
    <name type="scientific">Robertkochia marina</name>
    <dbReference type="NCBI Taxonomy" id="1227945"/>
    <lineage>
        <taxon>Bacteria</taxon>
        <taxon>Pseudomonadati</taxon>
        <taxon>Bacteroidota</taxon>
        <taxon>Flavobacteriia</taxon>
        <taxon>Flavobacteriales</taxon>
        <taxon>Flavobacteriaceae</taxon>
        <taxon>Robertkochia</taxon>
    </lineage>
</organism>
<dbReference type="OrthoDB" id="8764943at2"/>
<dbReference type="PROSITE" id="PS51257">
    <property type="entry name" value="PROKAR_LIPOPROTEIN"/>
    <property type="match status" value="1"/>
</dbReference>
<feature type="domain" description="Outer membrane protein beta-barrel" evidence="6">
    <location>
        <begin position="385"/>
        <end position="808"/>
    </location>
</feature>
<dbReference type="Pfam" id="PF13715">
    <property type="entry name" value="CarbopepD_reg_2"/>
    <property type="match status" value="1"/>
</dbReference>
<dbReference type="PANTHER" id="PTHR40980">
    <property type="entry name" value="PLUG DOMAIN-CONTAINING PROTEIN"/>
    <property type="match status" value="1"/>
</dbReference>
<dbReference type="InterPro" id="IPR041700">
    <property type="entry name" value="OMP_b-brl_3"/>
</dbReference>
<keyword evidence="3" id="KW-0998">Cell outer membrane</keyword>
<dbReference type="EMBL" id="SSMC01000002">
    <property type="protein sequence ID" value="THD67808.1"/>
    <property type="molecule type" value="Genomic_DNA"/>
</dbReference>
<dbReference type="AlphaFoldDB" id="A0A4S3M0U8"/>
<evidence type="ECO:0000259" key="6">
    <source>
        <dbReference type="Pfam" id="PF14905"/>
    </source>
</evidence>
<dbReference type="SUPFAM" id="SSF49464">
    <property type="entry name" value="Carboxypeptidase regulatory domain-like"/>
    <property type="match status" value="1"/>
</dbReference>
<feature type="region of interest" description="Disordered" evidence="4">
    <location>
        <begin position="814"/>
        <end position="833"/>
    </location>
</feature>
<evidence type="ECO:0000256" key="1">
    <source>
        <dbReference type="ARBA" id="ARBA00004442"/>
    </source>
</evidence>
<proteinExistence type="predicted"/>
<evidence type="ECO:0000256" key="2">
    <source>
        <dbReference type="ARBA" id="ARBA00023136"/>
    </source>
</evidence>
<accession>A0A4S3M0U8</accession>
<comment type="caution">
    <text evidence="7">The sequence shown here is derived from an EMBL/GenBank/DDBJ whole genome shotgun (WGS) entry which is preliminary data.</text>
</comment>
<comment type="subcellular location">
    <subcellularLocation>
        <location evidence="1">Cell outer membrane</location>
    </subcellularLocation>
</comment>
<evidence type="ECO:0000256" key="3">
    <source>
        <dbReference type="ARBA" id="ARBA00023237"/>
    </source>
</evidence>
<dbReference type="RefSeq" id="WP_136336013.1">
    <property type="nucleotide sequence ID" value="NZ_QXMP01000014.1"/>
</dbReference>
<dbReference type="PANTHER" id="PTHR40980:SF4">
    <property type="entry name" value="TONB-DEPENDENT RECEPTOR-LIKE BETA-BARREL DOMAIN-CONTAINING PROTEIN"/>
    <property type="match status" value="1"/>
</dbReference>
<evidence type="ECO:0000313" key="7">
    <source>
        <dbReference type="EMBL" id="THD67808.1"/>
    </source>
</evidence>
<reference evidence="7 8" key="1">
    <citation type="submission" date="2019-04" db="EMBL/GenBank/DDBJ databases">
        <title>Draft genome sequence of Robertkochia marina CC-AMO-30D.</title>
        <authorList>
            <person name="Hameed A."/>
            <person name="Lin S.-Y."/>
            <person name="Shahina M."/>
            <person name="Lai W.-A."/>
            <person name="Young C.-C."/>
        </authorList>
    </citation>
    <scope>NUCLEOTIDE SEQUENCE [LARGE SCALE GENOMIC DNA]</scope>
    <source>
        <strain evidence="7 8">CC-AMO-30D</strain>
    </source>
</reference>
<feature type="domain" description="TonB-dependent receptor plug" evidence="5">
    <location>
        <begin position="153"/>
        <end position="231"/>
    </location>
</feature>
<protein>
    <submittedName>
        <fullName evidence="7">TonB-dependent receptor</fullName>
    </submittedName>
</protein>
<evidence type="ECO:0000256" key="4">
    <source>
        <dbReference type="SAM" id="MobiDB-lite"/>
    </source>
</evidence>
<dbReference type="Pfam" id="PF07715">
    <property type="entry name" value="Plug"/>
    <property type="match status" value="1"/>
</dbReference>
<keyword evidence="8" id="KW-1185">Reference proteome</keyword>
<dbReference type="Gene3D" id="2.170.130.10">
    <property type="entry name" value="TonB-dependent receptor, plug domain"/>
    <property type="match status" value="1"/>
</dbReference>